<evidence type="ECO:0000313" key="1">
    <source>
        <dbReference type="EMBL" id="KAH0783994.1"/>
    </source>
</evidence>
<accession>A0ABQ7WTD6</accession>
<dbReference type="Proteomes" id="UP000826656">
    <property type="component" value="Unassembled WGS sequence"/>
</dbReference>
<proteinExistence type="predicted"/>
<name>A0ABQ7WTD6_SOLTU</name>
<protein>
    <submittedName>
        <fullName evidence="1">Uncharacterized protein</fullName>
    </submittedName>
</protein>
<comment type="caution">
    <text evidence="1">The sequence shown here is derived from an EMBL/GenBank/DDBJ whole genome shotgun (WGS) entry which is preliminary data.</text>
</comment>
<dbReference type="EMBL" id="JAIVGD010000001">
    <property type="protein sequence ID" value="KAH0783994.1"/>
    <property type="molecule type" value="Genomic_DNA"/>
</dbReference>
<gene>
    <name evidence="1" type="ORF">KY290_003592</name>
</gene>
<keyword evidence="2" id="KW-1185">Reference proteome</keyword>
<sequence length="111" mass="12932">MDPHPSSTDRGLVYGTWKASIPRRCGNQENIQGNLIDYKINQWISNGYKHNWPQYDFNKDISNHQGEKLEIHVTQRKAEDCERKLKIHGKLKIAKRKVKIGLCLTLGKKDF</sequence>
<evidence type="ECO:0000313" key="2">
    <source>
        <dbReference type="Proteomes" id="UP000826656"/>
    </source>
</evidence>
<reference evidence="1 2" key="1">
    <citation type="journal article" date="2021" name="bioRxiv">
        <title>Chromosome-scale and haplotype-resolved genome assembly of a tetraploid potato cultivar.</title>
        <authorList>
            <person name="Sun H."/>
            <person name="Jiao W.-B."/>
            <person name="Krause K."/>
            <person name="Campoy J.A."/>
            <person name="Goel M."/>
            <person name="Folz-Donahue K."/>
            <person name="Kukat C."/>
            <person name="Huettel B."/>
            <person name="Schneeberger K."/>
        </authorList>
    </citation>
    <scope>NUCLEOTIDE SEQUENCE [LARGE SCALE GENOMIC DNA]</scope>
    <source>
        <strain evidence="1">SolTubOtavaFocal</strain>
        <tissue evidence="1">Leaves</tissue>
    </source>
</reference>
<organism evidence="1 2">
    <name type="scientific">Solanum tuberosum</name>
    <name type="common">Potato</name>
    <dbReference type="NCBI Taxonomy" id="4113"/>
    <lineage>
        <taxon>Eukaryota</taxon>
        <taxon>Viridiplantae</taxon>
        <taxon>Streptophyta</taxon>
        <taxon>Embryophyta</taxon>
        <taxon>Tracheophyta</taxon>
        <taxon>Spermatophyta</taxon>
        <taxon>Magnoliopsida</taxon>
        <taxon>eudicotyledons</taxon>
        <taxon>Gunneridae</taxon>
        <taxon>Pentapetalae</taxon>
        <taxon>asterids</taxon>
        <taxon>lamiids</taxon>
        <taxon>Solanales</taxon>
        <taxon>Solanaceae</taxon>
        <taxon>Solanoideae</taxon>
        <taxon>Solaneae</taxon>
        <taxon>Solanum</taxon>
    </lineage>
</organism>